<reference evidence="10 11" key="1">
    <citation type="submission" date="2019-09" db="EMBL/GenBank/DDBJ databases">
        <title>Goodfellowia gen. nov., a new genus of the Pseudonocardineae related to Actinoalloteichus, containing Goodfellowia coeruleoviolacea gen. nov., comb. nov. gen. nov., comb. nov.</title>
        <authorList>
            <person name="Labeda D."/>
        </authorList>
    </citation>
    <scope>NUCLEOTIDE SEQUENCE [LARGE SCALE GENOMIC DNA]</scope>
    <source>
        <strain evidence="10 11">AN110305</strain>
    </source>
</reference>
<evidence type="ECO:0000256" key="4">
    <source>
        <dbReference type="ARBA" id="ARBA00022475"/>
    </source>
</evidence>
<feature type="transmembrane region" description="Helical" evidence="8">
    <location>
        <begin position="164"/>
        <end position="197"/>
    </location>
</feature>
<protein>
    <recommendedName>
        <fullName evidence="8">L-lactate permease</fullName>
    </recommendedName>
</protein>
<keyword evidence="5 8" id="KW-0812">Transmembrane</keyword>
<dbReference type="OrthoDB" id="9761056at2"/>
<name>A0A5B2XHL3_9PSEU</name>
<keyword evidence="7 8" id="KW-0472">Membrane</keyword>
<feature type="transmembrane region" description="Helical" evidence="8">
    <location>
        <begin position="298"/>
        <end position="316"/>
    </location>
</feature>
<keyword evidence="11" id="KW-1185">Reference proteome</keyword>
<dbReference type="GO" id="GO:0015295">
    <property type="term" value="F:solute:proton symporter activity"/>
    <property type="evidence" value="ECO:0007669"/>
    <property type="project" value="TreeGrafter"/>
</dbReference>
<dbReference type="NCBIfam" id="TIGR00795">
    <property type="entry name" value="lctP"/>
    <property type="match status" value="1"/>
</dbReference>
<gene>
    <name evidence="10" type="ORF">F0L68_13495</name>
</gene>
<evidence type="ECO:0000313" key="11">
    <source>
        <dbReference type="Proteomes" id="UP000323454"/>
    </source>
</evidence>
<accession>A0A5B2XHL3</accession>
<evidence type="ECO:0000313" key="10">
    <source>
        <dbReference type="EMBL" id="KAA2262290.1"/>
    </source>
</evidence>
<dbReference type="AlphaFoldDB" id="A0A5B2XHL3"/>
<dbReference type="PANTHER" id="PTHR30003">
    <property type="entry name" value="L-LACTATE PERMEASE"/>
    <property type="match status" value="1"/>
</dbReference>
<evidence type="ECO:0000256" key="3">
    <source>
        <dbReference type="ARBA" id="ARBA00022448"/>
    </source>
</evidence>
<feature type="transmembrane region" description="Helical" evidence="8">
    <location>
        <begin position="204"/>
        <end position="229"/>
    </location>
</feature>
<keyword evidence="3 8" id="KW-0813">Transport</keyword>
<reference evidence="10 11" key="2">
    <citation type="submission" date="2019-09" db="EMBL/GenBank/DDBJ databases">
        <authorList>
            <person name="Jin C."/>
        </authorList>
    </citation>
    <scope>NUCLEOTIDE SEQUENCE [LARGE SCALE GENOMIC DNA]</scope>
    <source>
        <strain evidence="10 11">AN110305</strain>
    </source>
</reference>
<feature type="transmembrane region" description="Helical" evidence="8">
    <location>
        <begin position="428"/>
        <end position="446"/>
    </location>
</feature>
<evidence type="ECO:0000256" key="5">
    <source>
        <dbReference type="ARBA" id="ARBA00022692"/>
    </source>
</evidence>
<comment type="similarity">
    <text evidence="2 8">Belongs to the lactate permease family.</text>
</comment>
<dbReference type="GO" id="GO:0015129">
    <property type="term" value="F:lactate transmembrane transporter activity"/>
    <property type="evidence" value="ECO:0007669"/>
    <property type="project" value="UniProtKB-UniRule"/>
</dbReference>
<dbReference type="PANTHER" id="PTHR30003:SF0">
    <property type="entry name" value="GLYCOLATE PERMEASE GLCA-RELATED"/>
    <property type="match status" value="1"/>
</dbReference>
<feature type="region of interest" description="Disordered" evidence="9">
    <location>
        <begin position="1"/>
        <end position="40"/>
    </location>
</feature>
<feature type="transmembrane region" description="Helical" evidence="8">
    <location>
        <begin position="60"/>
        <end position="81"/>
    </location>
</feature>
<comment type="caution">
    <text evidence="10">The sequence shown here is derived from an EMBL/GenBank/DDBJ whole genome shotgun (WGS) entry which is preliminary data.</text>
</comment>
<comment type="subcellular location">
    <subcellularLocation>
        <location evidence="1 8">Cell membrane</location>
        <topology evidence="1 8">Multi-pass membrane protein</topology>
    </subcellularLocation>
</comment>
<evidence type="ECO:0000256" key="1">
    <source>
        <dbReference type="ARBA" id="ARBA00004651"/>
    </source>
</evidence>
<evidence type="ECO:0000256" key="8">
    <source>
        <dbReference type="RuleBase" id="RU365092"/>
    </source>
</evidence>
<dbReference type="Pfam" id="PF02652">
    <property type="entry name" value="Lactate_perm"/>
    <property type="match status" value="1"/>
</dbReference>
<proteinExistence type="inferred from homology"/>
<dbReference type="Proteomes" id="UP000323454">
    <property type="component" value="Unassembled WGS sequence"/>
</dbReference>
<organism evidence="10 11">
    <name type="scientific">Solihabitans fulvus</name>
    <dbReference type="NCBI Taxonomy" id="1892852"/>
    <lineage>
        <taxon>Bacteria</taxon>
        <taxon>Bacillati</taxon>
        <taxon>Actinomycetota</taxon>
        <taxon>Actinomycetes</taxon>
        <taxon>Pseudonocardiales</taxon>
        <taxon>Pseudonocardiaceae</taxon>
        <taxon>Solihabitans</taxon>
    </lineage>
</organism>
<feature type="transmembrane region" description="Helical" evidence="8">
    <location>
        <begin position="545"/>
        <end position="564"/>
    </location>
</feature>
<evidence type="ECO:0000256" key="2">
    <source>
        <dbReference type="ARBA" id="ARBA00010100"/>
    </source>
</evidence>
<feature type="transmembrane region" description="Helical" evidence="8">
    <location>
        <begin position="452"/>
        <end position="475"/>
    </location>
</feature>
<feature type="transmembrane region" description="Helical" evidence="8">
    <location>
        <begin position="272"/>
        <end position="292"/>
    </location>
</feature>
<evidence type="ECO:0000256" key="7">
    <source>
        <dbReference type="ARBA" id="ARBA00023136"/>
    </source>
</evidence>
<evidence type="ECO:0000256" key="9">
    <source>
        <dbReference type="SAM" id="MobiDB-lite"/>
    </source>
</evidence>
<feature type="transmembrane region" description="Helical" evidence="8">
    <location>
        <begin position="337"/>
        <end position="359"/>
    </location>
</feature>
<keyword evidence="6 8" id="KW-1133">Transmembrane helix</keyword>
<sequence length="573" mass="59467">MCARPHGTTFRAAEQPRGSPSRRESHRPALSLPPPATGPASHVRKAVAVYRQDPNPTGSLALSALLALVSLVALLVLLGGFRWKAHWAGLATLALASCVAVVGYRMPVGLALDAAAYGAAQSVLVVLWITFNAIWIYNLTVHSGHFEVLRRAFSSVSDDSRVQAIVIAFSFGALLEALAGGGGPVAICSVMLIALGLHPLRAAALALVADTAPVAFGGLGNPITVLAGVTGLPADHLGAMAGRQVSILAVLVPFVLVIVADGRRGLREAWPAALTAGLSFGVTQFLVSSFLSYKLCDIIAALVSAGAVLVLVRFWRPTGERAARPAGDGAARILAAFAPYAIIVAIFSLAQFDAVKAWLAKLTWTFQWPGLHLLAPNGKPVNTGYVVNLGSATGTLLLVAGLLSLLVLRIGPLVALRTYGRTIRQFGWAILAILSVFALSYVMNLSGQITALGLWLAGAGGFFAFLAPVVGWFGVSITGTDAGSNALFGGLQTTAAHQLGASPVLFGAANSSGGVMAKMISPQNLAIGTAAVGLVGKEGELFRRVFLWSLGLLLVMCALVYLQSTPVLAWMVP</sequence>
<feature type="transmembrane region" description="Helical" evidence="8">
    <location>
        <begin position="241"/>
        <end position="260"/>
    </location>
</feature>
<feature type="transmembrane region" description="Helical" evidence="8">
    <location>
        <begin position="87"/>
        <end position="104"/>
    </location>
</feature>
<feature type="transmembrane region" description="Helical" evidence="8">
    <location>
        <begin position="116"/>
        <end position="137"/>
    </location>
</feature>
<comment type="function">
    <text evidence="8">Uptake of L-lactate across the membrane. Can also transport D-lactate and glycolate.</text>
</comment>
<dbReference type="EMBL" id="VUOB01000022">
    <property type="protein sequence ID" value="KAA2262290.1"/>
    <property type="molecule type" value="Genomic_DNA"/>
</dbReference>
<evidence type="ECO:0000256" key="6">
    <source>
        <dbReference type="ARBA" id="ARBA00022989"/>
    </source>
</evidence>
<keyword evidence="4 8" id="KW-1003">Cell membrane</keyword>
<feature type="transmembrane region" description="Helical" evidence="8">
    <location>
        <begin position="385"/>
        <end position="408"/>
    </location>
</feature>
<dbReference type="GO" id="GO:0005886">
    <property type="term" value="C:plasma membrane"/>
    <property type="evidence" value="ECO:0007669"/>
    <property type="project" value="UniProtKB-SubCell"/>
</dbReference>
<dbReference type="InterPro" id="IPR003804">
    <property type="entry name" value="Lactate_perm"/>
</dbReference>